<protein>
    <submittedName>
        <fullName evidence="1">Uncharacterized protein</fullName>
    </submittedName>
</protein>
<proteinExistence type="predicted"/>
<reference evidence="1" key="2">
    <citation type="submission" date="2020-09" db="EMBL/GenBank/DDBJ databases">
        <authorList>
            <person name="Sun Q."/>
            <person name="Zhou Y."/>
        </authorList>
    </citation>
    <scope>NUCLEOTIDE SEQUENCE</scope>
    <source>
        <strain evidence="1">CGMCC 1.15958</strain>
    </source>
</reference>
<comment type="caution">
    <text evidence="1">The sequence shown here is derived from an EMBL/GenBank/DDBJ whole genome shotgun (WGS) entry which is preliminary data.</text>
</comment>
<evidence type="ECO:0000313" key="2">
    <source>
        <dbReference type="Proteomes" id="UP000609064"/>
    </source>
</evidence>
<gene>
    <name evidence="1" type="ORF">GCM10011514_32550</name>
</gene>
<dbReference type="AlphaFoldDB" id="A0A917DT16"/>
<organism evidence="1 2">
    <name type="scientific">Emticicia aquatilis</name>
    <dbReference type="NCBI Taxonomy" id="1537369"/>
    <lineage>
        <taxon>Bacteria</taxon>
        <taxon>Pseudomonadati</taxon>
        <taxon>Bacteroidota</taxon>
        <taxon>Cytophagia</taxon>
        <taxon>Cytophagales</taxon>
        <taxon>Leadbetterellaceae</taxon>
        <taxon>Emticicia</taxon>
    </lineage>
</organism>
<accession>A0A917DT16</accession>
<evidence type="ECO:0000313" key="1">
    <source>
        <dbReference type="EMBL" id="GGD66001.1"/>
    </source>
</evidence>
<dbReference type="RefSeq" id="WP_188767393.1">
    <property type="nucleotide sequence ID" value="NZ_BMKK01000006.1"/>
</dbReference>
<dbReference type="EMBL" id="BMKK01000006">
    <property type="protein sequence ID" value="GGD66001.1"/>
    <property type="molecule type" value="Genomic_DNA"/>
</dbReference>
<keyword evidence="2" id="KW-1185">Reference proteome</keyword>
<dbReference type="Proteomes" id="UP000609064">
    <property type="component" value="Unassembled WGS sequence"/>
</dbReference>
<sequence>MKLPLIRQIQRSCSVEEIETAISVLENISEAPALKSEEIDVIGELISNLCGAIEVHQMIAEGMPEKDAANTFMKKVLGSIDR</sequence>
<dbReference type="Pfam" id="PF22264">
    <property type="entry name" value="DUF6952"/>
    <property type="match status" value="1"/>
</dbReference>
<dbReference type="InterPro" id="IPR053810">
    <property type="entry name" value="DUF6952"/>
</dbReference>
<name>A0A917DT16_9BACT</name>
<reference evidence="1" key="1">
    <citation type="journal article" date="2014" name="Int. J. Syst. Evol. Microbiol.">
        <title>Complete genome sequence of Corynebacterium casei LMG S-19264T (=DSM 44701T), isolated from a smear-ripened cheese.</title>
        <authorList>
            <consortium name="US DOE Joint Genome Institute (JGI-PGF)"/>
            <person name="Walter F."/>
            <person name="Albersmeier A."/>
            <person name="Kalinowski J."/>
            <person name="Ruckert C."/>
        </authorList>
    </citation>
    <scope>NUCLEOTIDE SEQUENCE</scope>
    <source>
        <strain evidence="1">CGMCC 1.15958</strain>
    </source>
</reference>